<dbReference type="STRING" id="1029756.W911_06790"/>
<sequence>MLKQLRQLSIDASCSESTAHIHELRHEIDWKFVFLWRLKTKHPPSTL</sequence>
<dbReference type="AlphaFoldDB" id="V5SJC1"/>
<accession>V5SJC1</accession>
<proteinExistence type="predicted"/>
<dbReference type="HOGENOM" id="CLU_3169018_0_0_5"/>
<evidence type="ECO:0000313" key="1">
    <source>
        <dbReference type="EMBL" id="AHB50054.1"/>
    </source>
</evidence>
<organism evidence="1 2">
    <name type="scientific">Hyphomicrobium nitrativorans NL23</name>
    <dbReference type="NCBI Taxonomy" id="1029756"/>
    <lineage>
        <taxon>Bacteria</taxon>
        <taxon>Pseudomonadati</taxon>
        <taxon>Pseudomonadota</taxon>
        <taxon>Alphaproteobacteria</taxon>
        <taxon>Hyphomicrobiales</taxon>
        <taxon>Hyphomicrobiaceae</taxon>
        <taxon>Hyphomicrobium</taxon>
    </lineage>
</organism>
<reference evidence="1 2" key="1">
    <citation type="journal article" date="2014" name="Genome Announc.">
        <title>Complete Genome Sequence of Hyphomicrobium nitrativorans Strain NL23, a Denitrifying Bacterium Isolated from Biofilm of a Methanol-Fed Denitrification System Treating Seawater at the Montreal Biodome.</title>
        <authorList>
            <person name="Martineau C."/>
            <person name="Villeneuve C."/>
            <person name="Mauffrey F."/>
            <person name="Villemur R."/>
        </authorList>
    </citation>
    <scope>NUCLEOTIDE SEQUENCE [LARGE SCALE GENOMIC DNA]</scope>
    <source>
        <strain evidence="1">NL23</strain>
    </source>
</reference>
<gene>
    <name evidence="1" type="ORF">W911_06790</name>
</gene>
<dbReference type="EMBL" id="CP006912">
    <property type="protein sequence ID" value="AHB50054.1"/>
    <property type="molecule type" value="Genomic_DNA"/>
</dbReference>
<name>V5SJC1_9HYPH</name>
<dbReference type="PATRIC" id="fig|1029756.8.peg.1421"/>
<keyword evidence="2" id="KW-1185">Reference proteome</keyword>
<evidence type="ECO:0000313" key="2">
    <source>
        <dbReference type="Proteomes" id="UP000018542"/>
    </source>
</evidence>
<dbReference type="Proteomes" id="UP000018542">
    <property type="component" value="Chromosome"/>
</dbReference>
<dbReference type="KEGG" id="hni:W911_06790"/>
<protein>
    <submittedName>
        <fullName evidence="1">Uncharacterized protein</fullName>
    </submittedName>
</protein>